<keyword evidence="1" id="KW-1133">Transmembrane helix</keyword>
<dbReference type="Proteomes" id="UP000886998">
    <property type="component" value="Unassembled WGS sequence"/>
</dbReference>
<keyword evidence="1" id="KW-0472">Membrane</keyword>
<dbReference type="AlphaFoldDB" id="A0A8X7CJC2"/>
<reference evidence="2" key="1">
    <citation type="submission" date="2020-08" db="EMBL/GenBank/DDBJ databases">
        <title>Multicomponent nature underlies the extraordinary mechanical properties of spider dragline silk.</title>
        <authorList>
            <person name="Kono N."/>
            <person name="Nakamura H."/>
            <person name="Mori M."/>
            <person name="Yoshida Y."/>
            <person name="Ohtoshi R."/>
            <person name="Malay A.D."/>
            <person name="Moran D.A.P."/>
            <person name="Tomita M."/>
            <person name="Numata K."/>
            <person name="Arakawa K."/>
        </authorList>
    </citation>
    <scope>NUCLEOTIDE SEQUENCE</scope>
</reference>
<evidence type="ECO:0000313" key="3">
    <source>
        <dbReference type="Proteomes" id="UP000886998"/>
    </source>
</evidence>
<evidence type="ECO:0000256" key="1">
    <source>
        <dbReference type="SAM" id="Phobius"/>
    </source>
</evidence>
<proteinExistence type="predicted"/>
<keyword evidence="1" id="KW-0812">Transmembrane</keyword>
<comment type="caution">
    <text evidence="2">The sequence shown here is derived from an EMBL/GenBank/DDBJ whole genome shotgun (WGS) entry which is preliminary data.</text>
</comment>
<accession>A0A8X7CJC2</accession>
<feature type="transmembrane region" description="Helical" evidence="1">
    <location>
        <begin position="116"/>
        <end position="135"/>
    </location>
</feature>
<dbReference type="GO" id="GO:0016874">
    <property type="term" value="F:ligase activity"/>
    <property type="evidence" value="ECO:0007669"/>
    <property type="project" value="UniProtKB-KW"/>
</dbReference>
<gene>
    <name evidence="2" type="primary">ACSL1_4</name>
    <name evidence="2" type="ORF">TNIN_329711</name>
</gene>
<name>A0A8X7CJC2_9ARAC</name>
<protein>
    <submittedName>
        <fullName evidence="2">Long-chain-fatty-acid--CoA ligase 1</fullName>
    </submittedName>
</protein>
<dbReference type="OrthoDB" id="6428606at2759"/>
<keyword evidence="2" id="KW-0436">Ligase</keyword>
<evidence type="ECO:0000313" key="2">
    <source>
        <dbReference type="EMBL" id="GFY75214.1"/>
    </source>
</evidence>
<organism evidence="2 3">
    <name type="scientific">Trichonephila inaurata madagascariensis</name>
    <dbReference type="NCBI Taxonomy" id="2747483"/>
    <lineage>
        <taxon>Eukaryota</taxon>
        <taxon>Metazoa</taxon>
        <taxon>Ecdysozoa</taxon>
        <taxon>Arthropoda</taxon>
        <taxon>Chelicerata</taxon>
        <taxon>Arachnida</taxon>
        <taxon>Araneae</taxon>
        <taxon>Araneomorphae</taxon>
        <taxon>Entelegynae</taxon>
        <taxon>Araneoidea</taxon>
        <taxon>Nephilidae</taxon>
        <taxon>Trichonephila</taxon>
        <taxon>Trichonephila inaurata</taxon>
    </lineage>
</organism>
<keyword evidence="3" id="KW-1185">Reference proteome</keyword>
<sequence>MTDKYPGKQTVLKKTVSIEQKRGMIKIYPPPARMSSQSVMLPGPERIRASGATINPEQYVQFPDDKTHTVCDTVLTGLLKSSCRKKRLYWIWIVTVRHSSFEASYGRNLYKDKTRAIVFFCFAVCLGDAGLFSLFNGPGSSIP</sequence>
<dbReference type="EMBL" id="BMAV01021225">
    <property type="protein sequence ID" value="GFY75214.1"/>
    <property type="molecule type" value="Genomic_DNA"/>
</dbReference>